<evidence type="ECO:0000256" key="1">
    <source>
        <dbReference type="ARBA" id="ARBA00022658"/>
    </source>
</evidence>
<sequence length="1068" mass="118597">MSSHHEIPNIPLLPPLQIPYPLESDETTGLVNLSVPVDKPSAVFLQSQIPSSTELYPTLPQQDGSERSQIPLSPVYSAQSLRKSVSVDSFVHSAWSKSDLPNFAQGTDAPFQPHPLHQQVKTGLGEGVSAVHHDRDTDPHQPVRPSKPNSSRRPSLIGQDVVSSKSPNLSKGQLCIPSGIQVNNTTDTSSPPQEAQELAHRTSHPSMSSVPNFSSRETSHVDVVRLRGSSMSNVSSVPSRQVSVNSAPTKSGEDSEKVVLAVIGTAGCGKSTVIRKGLRSGFNMQEVPYEQGRSLEAGLPPITLRVGVVLEEPTLPNPRPLEVYEVRVDGGGLISLQNLPKLDGVMICYDTTDETSYIPVESILMHYRIKGLSRMVLACKSDLDHIVDPSETLNMLKPYDTGLIEVSNATESGREKMKQAFKYMLKGVVRERGSAKSGSESNPASPSLLQKGAPWSEQENVEQQPSQMPSQPAPIVDGLSVDTAKVTESSSVQDRSDDTPSTTARSPTWAHPTSEPSVNTELQSMPIKNLEMSMSGLEDSNQEHLDYAEHSPEFIDDATQLVVNKRKNPSDERQSNRYVELEAILDKLLFMAVSGEDPTFVTHFLLTYRRFTTPRSVLLAMQKRMRMLDNPCGDPMFACFAQMRICHFLEIWIRDFPYDFAVPGTAGALNALIKSIISKTHLLHYGSELLPFLEQLPNLVDQDAAWAVKGEISEHDSDDSDDEEEDLLVGQAPTPEVEPEPAPASHSPKVVFPTRERKSSIPLPKSILHSSQSSPAQNVQEQSPKQYIKDLVKIAGDILLMDSTEIAEEVTRTGLKQFMAIKPRDWLHYTFITKGGKGNPTDNDPIVTFNIMSNHLADWVVSLILSHERPRQRARQIEKFVDIATKLRSLNNYAGLRAFLSGINVAMDMDVPTSTYLKEKSSDVTKNIKSWDVLLQQTRAHRAYRMALRNTKGSCIPAMEVHMSDLLKSQETNSDFSSEDPSLIHWAKFNLMGRFITTTVQCQVQCRNSTDYDFIERPHIAELFVKRPVMSYEMQQSRLKLDDDGDDDTKTNTQPPQDLGQLRRIFFT</sequence>
<name>A0A8H4R713_9AGAR</name>
<dbReference type="InterPro" id="IPR027417">
    <property type="entry name" value="P-loop_NTPase"/>
</dbReference>
<dbReference type="SUPFAM" id="SSF52540">
    <property type="entry name" value="P-loop containing nucleoside triphosphate hydrolases"/>
    <property type="match status" value="1"/>
</dbReference>
<dbReference type="InterPro" id="IPR036964">
    <property type="entry name" value="RASGEF_cat_dom_sf"/>
</dbReference>
<gene>
    <name evidence="6" type="ORF">D9613_001827</name>
</gene>
<feature type="compositionally biased region" description="Polar residues" evidence="3">
    <location>
        <begin position="436"/>
        <end position="448"/>
    </location>
</feature>
<dbReference type="SMART" id="SM00147">
    <property type="entry name" value="RasGEF"/>
    <property type="match status" value="1"/>
</dbReference>
<evidence type="ECO:0000259" key="5">
    <source>
        <dbReference type="PROSITE" id="PS50212"/>
    </source>
</evidence>
<dbReference type="GO" id="GO:0005085">
    <property type="term" value="F:guanyl-nucleotide exchange factor activity"/>
    <property type="evidence" value="ECO:0007669"/>
    <property type="project" value="UniProtKB-KW"/>
</dbReference>
<dbReference type="PANTHER" id="PTHR23113:SF348">
    <property type="entry name" value="GUANYL-NUCLEOTIDE EXCHANGE FACTOR RASGEF, PUTATIVE (AFU_ORTHOLOGUE AFUA_1G04700)-RELATED"/>
    <property type="match status" value="1"/>
</dbReference>
<feature type="compositionally biased region" description="Polar residues" evidence="3">
    <location>
        <begin position="161"/>
        <end position="171"/>
    </location>
</feature>
<evidence type="ECO:0000313" key="6">
    <source>
        <dbReference type="EMBL" id="KAF4623941.1"/>
    </source>
</evidence>
<feature type="region of interest" description="Disordered" evidence="3">
    <location>
        <begin position="232"/>
        <end position="253"/>
    </location>
</feature>
<dbReference type="Pfam" id="PF00618">
    <property type="entry name" value="RasGEF_N"/>
    <property type="match status" value="1"/>
</dbReference>
<proteinExistence type="predicted"/>
<dbReference type="InterPro" id="IPR001895">
    <property type="entry name" value="RASGEF_cat_dom"/>
</dbReference>
<feature type="region of interest" description="Disordered" evidence="3">
    <location>
        <begin position="129"/>
        <end position="218"/>
    </location>
</feature>
<evidence type="ECO:0000313" key="7">
    <source>
        <dbReference type="Proteomes" id="UP000521872"/>
    </source>
</evidence>
<feature type="compositionally biased region" description="Polar residues" evidence="3">
    <location>
        <begin position="240"/>
        <end position="249"/>
    </location>
</feature>
<feature type="compositionally biased region" description="Low complexity" evidence="3">
    <location>
        <begin position="143"/>
        <end position="155"/>
    </location>
</feature>
<dbReference type="Pfam" id="PF00617">
    <property type="entry name" value="RasGEF"/>
    <property type="match status" value="1"/>
</dbReference>
<feature type="compositionally biased region" description="Polar residues" evidence="3">
    <location>
        <begin position="486"/>
        <end position="506"/>
    </location>
</feature>
<feature type="region of interest" description="Disordered" evidence="3">
    <location>
        <begin position="1040"/>
        <end position="1059"/>
    </location>
</feature>
<evidence type="ECO:0000259" key="4">
    <source>
        <dbReference type="PROSITE" id="PS50009"/>
    </source>
</evidence>
<feature type="compositionally biased region" description="Low complexity" evidence="3">
    <location>
        <begin position="463"/>
        <end position="474"/>
    </location>
</feature>
<feature type="compositionally biased region" description="Polar residues" evidence="3">
    <location>
        <begin position="180"/>
        <end position="193"/>
    </location>
</feature>
<feature type="compositionally biased region" description="Polar residues" evidence="3">
    <location>
        <begin position="204"/>
        <end position="216"/>
    </location>
</feature>
<dbReference type="GO" id="GO:0007265">
    <property type="term" value="P:Ras protein signal transduction"/>
    <property type="evidence" value="ECO:0007669"/>
    <property type="project" value="TreeGrafter"/>
</dbReference>
<dbReference type="PROSITE" id="PS50212">
    <property type="entry name" value="RASGEF_NTER"/>
    <property type="match status" value="1"/>
</dbReference>
<dbReference type="CDD" id="cd00882">
    <property type="entry name" value="Ras_like_GTPase"/>
    <property type="match status" value="1"/>
</dbReference>
<protein>
    <submittedName>
        <fullName evidence="6">Uncharacterized protein</fullName>
    </submittedName>
</protein>
<dbReference type="SUPFAM" id="SSF48366">
    <property type="entry name" value="Ras GEF"/>
    <property type="match status" value="1"/>
</dbReference>
<dbReference type="PROSITE" id="PS50009">
    <property type="entry name" value="RASGEF_CAT"/>
    <property type="match status" value="1"/>
</dbReference>
<organism evidence="6 7">
    <name type="scientific">Agrocybe pediades</name>
    <dbReference type="NCBI Taxonomy" id="84607"/>
    <lineage>
        <taxon>Eukaryota</taxon>
        <taxon>Fungi</taxon>
        <taxon>Dikarya</taxon>
        <taxon>Basidiomycota</taxon>
        <taxon>Agaricomycotina</taxon>
        <taxon>Agaricomycetes</taxon>
        <taxon>Agaricomycetidae</taxon>
        <taxon>Agaricales</taxon>
        <taxon>Agaricineae</taxon>
        <taxon>Strophariaceae</taxon>
        <taxon>Agrocybe</taxon>
    </lineage>
</organism>
<feature type="domain" description="Ras-GEF" evidence="4">
    <location>
        <begin position="802"/>
        <end position="1035"/>
    </location>
</feature>
<dbReference type="CDD" id="cd06224">
    <property type="entry name" value="REM"/>
    <property type="match status" value="1"/>
</dbReference>
<feature type="domain" description="N-terminal Ras-GEF" evidence="5">
    <location>
        <begin position="572"/>
        <end position="697"/>
    </location>
</feature>
<feature type="region of interest" description="Disordered" evidence="3">
    <location>
        <begin position="432"/>
        <end position="521"/>
    </location>
</feature>
<dbReference type="Gene3D" id="1.20.870.10">
    <property type="entry name" value="Son of sevenless (SoS) protein Chain: S domain 1"/>
    <property type="match status" value="1"/>
</dbReference>
<keyword evidence="7" id="KW-1185">Reference proteome</keyword>
<feature type="region of interest" description="Disordered" evidence="3">
    <location>
        <begin position="733"/>
        <end position="783"/>
    </location>
</feature>
<accession>A0A8H4R713</accession>
<dbReference type="Proteomes" id="UP000521872">
    <property type="component" value="Unassembled WGS sequence"/>
</dbReference>
<comment type="caution">
    <text evidence="6">The sequence shown here is derived from an EMBL/GenBank/DDBJ whole genome shotgun (WGS) entry which is preliminary data.</text>
</comment>
<dbReference type="InterPro" id="IPR023578">
    <property type="entry name" value="Ras_GEF_dom_sf"/>
</dbReference>
<dbReference type="Gene3D" id="3.40.50.300">
    <property type="entry name" value="P-loop containing nucleotide triphosphate hydrolases"/>
    <property type="match status" value="1"/>
</dbReference>
<evidence type="ECO:0000256" key="2">
    <source>
        <dbReference type="PROSITE-ProRule" id="PRU00168"/>
    </source>
</evidence>
<dbReference type="AlphaFoldDB" id="A0A8H4R713"/>
<dbReference type="PANTHER" id="PTHR23113">
    <property type="entry name" value="GUANINE NUCLEOTIDE EXCHANGE FACTOR"/>
    <property type="match status" value="1"/>
</dbReference>
<evidence type="ECO:0000256" key="3">
    <source>
        <dbReference type="SAM" id="MobiDB-lite"/>
    </source>
</evidence>
<dbReference type="Gene3D" id="1.10.840.10">
    <property type="entry name" value="Ras guanine-nucleotide exchange factors catalytic domain"/>
    <property type="match status" value="1"/>
</dbReference>
<reference evidence="6 7" key="1">
    <citation type="submission" date="2019-12" db="EMBL/GenBank/DDBJ databases">
        <authorList>
            <person name="Floudas D."/>
            <person name="Bentzer J."/>
            <person name="Ahren D."/>
            <person name="Johansson T."/>
            <person name="Persson P."/>
            <person name="Tunlid A."/>
        </authorList>
    </citation>
    <scope>NUCLEOTIDE SEQUENCE [LARGE SCALE GENOMIC DNA]</scope>
    <source>
        <strain evidence="6 7">CBS 102.39</strain>
    </source>
</reference>
<dbReference type="InterPro" id="IPR000651">
    <property type="entry name" value="Ras-like_Gua-exchang_fac_N"/>
</dbReference>
<dbReference type="EMBL" id="JAACJL010000001">
    <property type="protein sequence ID" value="KAF4623941.1"/>
    <property type="molecule type" value="Genomic_DNA"/>
</dbReference>
<keyword evidence="1 2" id="KW-0344">Guanine-nucleotide releasing factor</keyword>
<feature type="compositionally biased region" description="Polar residues" evidence="3">
    <location>
        <begin position="768"/>
        <end position="783"/>
    </location>
</feature>
<dbReference type="InterPro" id="IPR008937">
    <property type="entry name" value="Ras-like_GEF"/>
</dbReference>
<dbReference type="GO" id="GO:0005886">
    <property type="term" value="C:plasma membrane"/>
    <property type="evidence" value="ECO:0007669"/>
    <property type="project" value="TreeGrafter"/>
</dbReference>
<feature type="compositionally biased region" description="Basic and acidic residues" evidence="3">
    <location>
        <begin position="131"/>
        <end position="141"/>
    </location>
</feature>